<dbReference type="AlphaFoldDB" id="A0AAV7UWB0"/>
<evidence type="ECO:0000313" key="2">
    <source>
        <dbReference type="Proteomes" id="UP001066276"/>
    </source>
</evidence>
<proteinExistence type="predicted"/>
<keyword evidence="2" id="KW-1185">Reference proteome</keyword>
<protein>
    <submittedName>
        <fullName evidence="1">Uncharacterized protein</fullName>
    </submittedName>
</protein>
<evidence type="ECO:0000313" key="1">
    <source>
        <dbReference type="EMBL" id="KAJ1192465.1"/>
    </source>
</evidence>
<sequence length="75" mass="7444">MDVWGSQSSIGHTVAAGVVAGLVLEEKLPCDGDLLVILGCPALECGTSKLCIGSVGSGVTLTLLLHMPAPHSCGG</sequence>
<gene>
    <name evidence="1" type="ORF">NDU88_001772</name>
</gene>
<accession>A0AAV7UWB0</accession>
<comment type="caution">
    <text evidence="1">The sequence shown here is derived from an EMBL/GenBank/DDBJ whole genome shotgun (WGS) entry which is preliminary data.</text>
</comment>
<reference evidence="1" key="1">
    <citation type="journal article" date="2022" name="bioRxiv">
        <title>Sequencing and chromosome-scale assembly of the giantPleurodeles waltlgenome.</title>
        <authorList>
            <person name="Brown T."/>
            <person name="Elewa A."/>
            <person name="Iarovenko S."/>
            <person name="Subramanian E."/>
            <person name="Araus A.J."/>
            <person name="Petzold A."/>
            <person name="Susuki M."/>
            <person name="Suzuki K.-i.T."/>
            <person name="Hayashi T."/>
            <person name="Toyoda A."/>
            <person name="Oliveira C."/>
            <person name="Osipova E."/>
            <person name="Leigh N.D."/>
            <person name="Simon A."/>
            <person name="Yun M.H."/>
        </authorList>
    </citation>
    <scope>NUCLEOTIDE SEQUENCE</scope>
    <source>
        <strain evidence="1">20211129_DDA</strain>
        <tissue evidence="1">Liver</tissue>
    </source>
</reference>
<dbReference type="EMBL" id="JANPWB010000004">
    <property type="protein sequence ID" value="KAJ1192465.1"/>
    <property type="molecule type" value="Genomic_DNA"/>
</dbReference>
<organism evidence="1 2">
    <name type="scientific">Pleurodeles waltl</name>
    <name type="common">Iberian ribbed newt</name>
    <dbReference type="NCBI Taxonomy" id="8319"/>
    <lineage>
        <taxon>Eukaryota</taxon>
        <taxon>Metazoa</taxon>
        <taxon>Chordata</taxon>
        <taxon>Craniata</taxon>
        <taxon>Vertebrata</taxon>
        <taxon>Euteleostomi</taxon>
        <taxon>Amphibia</taxon>
        <taxon>Batrachia</taxon>
        <taxon>Caudata</taxon>
        <taxon>Salamandroidea</taxon>
        <taxon>Salamandridae</taxon>
        <taxon>Pleurodelinae</taxon>
        <taxon>Pleurodeles</taxon>
    </lineage>
</organism>
<name>A0AAV7UWB0_PLEWA</name>
<dbReference type="Proteomes" id="UP001066276">
    <property type="component" value="Chromosome 2_2"/>
</dbReference>